<keyword evidence="2" id="KW-1185">Reference proteome</keyword>
<name>L9VN95_HALJB</name>
<evidence type="ECO:0008006" key="3">
    <source>
        <dbReference type="Google" id="ProtNLM"/>
    </source>
</evidence>
<dbReference type="Proteomes" id="UP000011645">
    <property type="component" value="Unassembled WGS sequence"/>
</dbReference>
<reference evidence="1 2" key="1">
    <citation type="journal article" date="2014" name="PLoS Genet.">
        <title>Phylogenetically driven sequencing of extremely halophilic archaea reveals strategies for static and dynamic osmo-response.</title>
        <authorList>
            <person name="Becker E.A."/>
            <person name="Seitzer P.M."/>
            <person name="Tritt A."/>
            <person name="Larsen D."/>
            <person name="Krusor M."/>
            <person name="Yao A.I."/>
            <person name="Wu D."/>
            <person name="Madern D."/>
            <person name="Eisen J.A."/>
            <person name="Darling A.E."/>
            <person name="Facciotti M.T."/>
        </authorList>
    </citation>
    <scope>NUCLEOTIDE SEQUENCE [LARGE SCALE GENOMIC DNA]</scope>
    <source>
        <strain evidence="2">DSM 18796 / CECT 7217 / JCM 14584 / KCTC 4019 / B3</strain>
    </source>
</reference>
<dbReference type="AlphaFoldDB" id="L9VN95"/>
<proteinExistence type="predicted"/>
<protein>
    <recommendedName>
        <fullName evidence="3">Orc1/cdc6 family replication initiation protein</fullName>
    </recommendedName>
</protein>
<evidence type="ECO:0000313" key="1">
    <source>
        <dbReference type="EMBL" id="ELY38629.1"/>
    </source>
</evidence>
<dbReference type="RefSeq" id="WP_008415491.1">
    <property type="nucleotide sequence ID" value="NZ_AOHV01000020.1"/>
</dbReference>
<dbReference type="PATRIC" id="fig|795797.19.peg.1218"/>
<evidence type="ECO:0000313" key="2">
    <source>
        <dbReference type="Proteomes" id="UP000011645"/>
    </source>
</evidence>
<organism evidence="1 2">
    <name type="scientific">Halalkalicoccus jeotgali (strain DSM 18796 / CECT 7217 / JCM 14584 / KCTC 4019 / B3)</name>
    <dbReference type="NCBI Taxonomy" id="795797"/>
    <lineage>
        <taxon>Archaea</taxon>
        <taxon>Methanobacteriati</taxon>
        <taxon>Methanobacteriota</taxon>
        <taxon>Stenosarchaea group</taxon>
        <taxon>Halobacteria</taxon>
        <taxon>Halobacteriales</taxon>
        <taxon>Halococcaceae</taxon>
        <taxon>Halalkalicoccus</taxon>
    </lineage>
</organism>
<accession>L9VN95</accession>
<dbReference type="EMBL" id="AOHV01000020">
    <property type="protein sequence ID" value="ELY38629.1"/>
    <property type="molecule type" value="Genomic_DNA"/>
</dbReference>
<comment type="caution">
    <text evidence="1">The sequence shown here is derived from an EMBL/GenBank/DDBJ whole genome shotgun (WGS) entry which is preliminary data.</text>
</comment>
<sequence>MSLEKSANSSLGEQLQALHDTAPQRYSLLERYAEDLRQAFEQSGRNYASAKQLYRTWDTPPFEPQILGQLLSAAADLGVLRVYTHRSNHNRYDLTAYDSARMDRLAAIFTDEAASATDAKFADR</sequence>
<gene>
    <name evidence="1" type="ORF">C497_06804</name>
</gene>